<feature type="non-terminal residue" evidence="1">
    <location>
        <position position="64"/>
    </location>
</feature>
<protein>
    <submittedName>
        <fullName evidence="1">Uncharacterized protein</fullName>
    </submittedName>
</protein>
<dbReference type="AlphaFoldDB" id="A0A0B6ZWR0"/>
<reference evidence="1" key="1">
    <citation type="submission" date="2014-12" db="EMBL/GenBank/DDBJ databases">
        <title>Insight into the proteome of Arion vulgaris.</title>
        <authorList>
            <person name="Aradska J."/>
            <person name="Bulat T."/>
            <person name="Smidak R."/>
            <person name="Sarate P."/>
            <person name="Gangsoo J."/>
            <person name="Sialana F."/>
            <person name="Bilban M."/>
            <person name="Lubec G."/>
        </authorList>
    </citation>
    <scope>NUCLEOTIDE SEQUENCE</scope>
    <source>
        <tissue evidence="1">Skin</tissue>
    </source>
</reference>
<gene>
    <name evidence="1" type="primary">ORF81762</name>
</gene>
<sequence>MGNHTYFFLWEHVVMTSEKTTDSKQCNSEITSLSPHNFNLQNINDKFDANGRLCVVRTRKGSKE</sequence>
<evidence type="ECO:0000313" key="1">
    <source>
        <dbReference type="EMBL" id="CEK72286.1"/>
    </source>
</evidence>
<name>A0A0B6ZWR0_9EUPU</name>
<accession>A0A0B6ZWR0</accession>
<dbReference type="EMBL" id="HACG01025421">
    <property type="protein sequence ID" value="CEK72286.1"/>
    <property type="molecule type" value="Transcribed_RNA"/>
</dbReference>
<organism evidence="1">
    <name type="scientific">Arion vulgaris</name>
    <dbReference type="NCBI Taxonomy" id="1028688"/>
    <lineage>
        <taxon>Eukaryota</taxon>
        <taxon>Metazoa</taxon>
        <taxon>Spiralia</taxon>
        <taxon>Lophotrochozoa</taxon>
        <taxon>Mollusca</taxon>
        <taxon>Gastropoda</taxon>
        <taxon>Heterobranchia</taxon>
        <taxon>Euthyneura</taxon>
        <taxon>Panpulmonata</taxon>
        <taxon>Eupulmonata</taxon>
        <taxon>Stylommatophora</taxon>
        <taxon>Helicina</taxon>
        <taxon>Arionoidea</taxon>
        <taxon>Arionidae</taxon>
        <taxon>Arion</taxon>
    </lineage>
</organism>
<proteinExistence type="predicted"/>